<evidence type="ECO:0000313" key="3">
    <source>
        <dbReference type="Proteomes" id="UP000751190"/>
    </source>
</evidence>
<keyword evidence="1" id="KW-0732">Signal</keyword>
<keyword evidence="3" id="KW-1185">Reference proteome</keyword>
<dbReference type="AlphaFoldDB" id="A0A8J5XAM4"/>
<dbReference type="PROSITE" id="PS51257">
    <property type="entry name" value="PROKAR_LIPOPROTEIN"/>
    <property type="match status" value="1"/>
</dbReference>
<reference evidence="2" key="1">
    <citation type="submission" date="2021-05" db="EMBL/GenBank/DDBJ databases">
        <title>The genome of the haptophyte Pavlova lutheri (Diacronema luteri, Pavlovales) - a model for lipid biosynthesis in eukaryotic algae.</title>
        <authorList>
            <person name="Hulatt C.J."/>
            <person name="Posewitz M.C."/>
        </authorList>
    </citation>
    <scope>NUCLEOTIDE SEQUENCE</scope>
    <source>
        <strain evidence="2">NIVA-4/92</strain>
    </source>
</reference>
<evidence type="ECO:0008006" key="4">
    <source>
        <dbReference type="Google" id="ProtNLM"/>
    </source>
</evidence>
<accession>A0A8J5XAM4</accession>
<dbReference type="EMBL" id="JAGTXO010000038">
    <property type="protein sequence ID" value="KAG8459675.1"/>
    <property type="molecule type" value="Genomic_DNA"/>
</dbReference>
<dbReference type="Proteomes" id="UP000751190">
    <property type="component" value="Unassembled WGS sequence"/>
</dbReference>
<sequence>MQLARALSLALLASIASSSCALGAARGMQPRPMSLPARATLAPRARTSRTTAAAGGVRTALRRCTARCAEGLEPEAGAPQGVPQAETGWRAMLSKFVPDRALLAKHGWSIFISYGLVSNLNSGLLGSLSWATFRRANPTLSPLGFGTSQWTSLSISPKFLAIYAGYYATVGTLLRPARFALAVAMAPFFTRVVKTLRERFGLPQATAVGAVVFVTNFVFSSIAAAAVVKLACLTAGVTVFAARVPA</sequence>
<protein>
    <recommendedName>
        <fullName evidence="4">ADP,ATP carrier protein</fullName>
    </recommendedName>
</protein>
<gene>
    <name evidence="2" type="ORF">KFE25_003127</name>
</gene>
<evidence type="ECO:0000313" key="2">
    <source>
        <dbReference type="EMBL" id="KAG8459675.1"/>
    </source>
</evidence>
<organism evidence="2 3">
    <name type="scientific">Diacronema lutheri</name>
    <name type="common">Unicellular marine alga</name>
    <name type="synonym">Monochrysis lutheri</name>
    <dbReference type="NCBI Taxonomy" id="2081491"/>
    <lineage>
        <taxon>Eukaryota</taxon>
        <taxon>Haptista</taxon>
        <taxon>Haptophyta</taxon>
        <taxon>Pavlovophyceae</taxon>
        <taxon>Pavlovales</taxon>
        <taxon>Pavlovaceae</taxon>
        <taxon>Diacronema</taxon>
    </lineage>
</organism>
<name>A0A8J5XAM4_DIALT</name>
<evidence type="ECO:0000256" key="1">
    <source>
        <dbReference type="SAM" id="SignalP"/>
    </source>
</evidence>
<proteinExistence type="predicted"/>
<dbReference type="OMA" id="ASHRCLN"/>
<comment type="caution">
    <text evidence="2">The sequence shown here is derived from an EMBL/GenBank/DDBJ whole genome shotgun (WGS) entry which is preliminary data.</text>
</comment>
<feature type="chain" id="PRO_5035255579" description="ADP,ATP carrier protein" evidence="1">
    <location>
        <begin position="22"/>
        <end position="246"/>
    </location>
</feature>
<feature type="signal peptide" evidence="1">
    <location>
        <begin position="1"/>
        <end position="21"/>
    </location>
</feature>
<dbReference type="OrthoDB" id="496991at2759"/>